<comment type="function">
    <text evidence="12 13">Catalyzes the condensation of para-aminobenzoate (pABA) with 6-hydroxymethyl-7,8-dihydropterin diphosphate (DHPt-PP) to form 7,8-dihydropteroate (H2Pte), the immediate precursor of folate derivatives.</text>
</comment>
<evidence type="ECO:0000313" key="15">
    <source>
        <dbReference type="EMBL" id="RGE56849.1"/>
    </source>
</evidence>
<dbReference type="OrthoDB" id="9811744at2"/>
<dbReference type="PANTHER" id="PTHR20941:SF1">
    <property type="entry name" value="FOLIC ACID SYNTHESIS PROTEIN FOL1"/>
    <property type="match status" value="1"/>
</dbReference>
<dbReference type="EC" id="2.5.1.15" evidence="5 13"/>
<evidence type="ECO:0000313" key="16">
    <source>
        <dbReference type="EMBL" id="RGE67485.1"/>
    </source>
</evidence>
<evidence type="ECO:0000256" key="7">
    <source>
        <dbReference type="ARBA" id="ARBA00022679"/>
    </source>
</evidence>
<comment type="pathway">
    <text evidence="3 13">Cofactor biosynthesis; tetrahydrofolate biosynthesis; 7,8-dihydrofolate from 2-amino-4-hydroxy-6-hydroxymethyl-7,8-dihydropteridine diphosphate and 4-aminobenzoate: step 1/2.</text>
</comment>
<proteinExistence type="inferred from homology"/>
<feature type="domain" description="Pterin-binding" evidence="14">
    <location>
        <begin position="14"/>
        <end position="261"/>
    </location>
</feature>
<dbReference type="GO" id="GO:0005829">
    <property type="term" value="C:cytosol"/>
    <property type="evidence" value="ECO:0007669"/>
    <property type="project" value="TreeGrafter"/>
</dbReference>
<name>A0A3E3IK61_9FIRM</name>
<evidence type="ECO:0000256" key="2">
    <source>
        <dbReference type="ARBA" id="ARBA00001946"/>
    </source>
</evidence>
<dbReference type="GO" id="GO:0046872">
    <property type="term" value="F:metal ion binding"/>
    <property type="evidence" value="ECO:0007669"/>
    <property type="project" value="UniProtKB-KW"/>
</dbReference>
<comment type="cofactor">
    <cofactor evidence="2 13">
        <name>Mg(2+)</name>
        <dbReference type="ChEBI" id="CHEBI:18420"/>
    </cofactor>
</comment>
<evidence type="ECO:0000256" key="5">
    <source>
        <dbReference type="ARBA" id="ARBA00012458"/>
    </source>
</evidence>
<dbReference type="SUPFAM" id="SSF51717">
    <property type="entry name" value="Dihydropteroate synthetase-like"/>
    <property type="match status" value="1"/>
</dbReference>
<protein>
    <recommendedName>
        <fullName evidence="6 13">Dihydropteroate synthase</fullName>
        <shortName evidence="13">DHPS</shortName>
        <ecNumber evidence="5 13">2.5.1.15</ecNumber>
    </recommendedName>
    <alternativeName>
        <fullName evidence="11 13">Dihydropteroate pyrophosphorylase</fullName>
    </alternativeName>
</protein>
<dbReference type="GO" id="GO:0004156">
    <property type="term" value="F:dihydropteroate synthase activity"/>
    <property type="evidence" value="ECO:0007669"/>
    <property type="project" value="UniProtKB-EC"/>
</dbReference>
<comment type="catalytic activity">
    <reaction evidence="1">
        <text>(7,8-dihydropterin-6-yl)methyl diphosphate + 4-aminobenzoate = 7,8-dihydropteroate + diphosphate</text>
        <dbReference type="Rhea" id="RHEA:19949"/>
        <dbReference type="ChEBI" id="CHEBI:17836"/>
        <dbReference type="ChEBI" id="CHEBI:17839"/>
        <dbReference type="ChEBI" id="CHEBI:33019"/>
        <dbReference type="ChEBI" id="CHEBI:72950"/>
        <dbReference type="EC" id="2.5.1.15"/>
    </reaction>
</comment>
<evidence type="ECO:0000256" key="9">
    <source>
        <dbReference type="ARBA" id="ARBA00022842"/>
    </source>
</evidence>
<dbReference type="FunFam" id="3.20.20.20:FF:000006">
    <property type="entry name" value="Dihydropteroate synthase"/>
    <property type="match status" value="1"/>
</dbReference>
<evidence type="ECO:0000313" key="17">
    <source>
        <dbReference type="Proteomes" id="UP000260812"/>
    </source>
</evidence>
<evidence type="ECO:0000256" key="11">
    <source>
        <dbReference type="ARBA" id="ARBA00030193"/>
    </source>
</evidence>
<dbReference type="GeneID" id="97989471"/>
<dbReference type="PROSITE" id="PS50972">
    <property type="entry name" value="PTERIN_BINDING"/>
    <property type="match status" value="1"/>
</dbReference>
<dbReference type="EMBL" id="QVLU01000024">
    <property type="protein sequence ID" value="RGE67485.1"/>
    <property type="molecule type" value="Genomic_DNA"/>
</dbReference>
<sequence length="271" mass="29503">MVIGGREFVDSGKTYVMGILNVTPDSFSDGGRFNEMDRALWHVEEMIGDGMDILDIGGESTRPGYTLLSEEEETSRVAPVIEAVKKRFDVPVSLDTYKYKVAQAGIAAGADLINDIWGLKYDGGQMAETIAGSGLPCCLMHNRQNADYGNFLEDLAADLADTLRIAEAAGIRDDKIILDPGVGFGKTYENNLEVINHLDSLRIFNCPLLLGTSRKSVIGLTLDLPADERLEGTLVTTVFAVLSGCSFVRVHDVKANKRAIRMAEAILQEGR</sequence>
<dbReference type="GO" id="GO:0046654">
    <property type="term" value="P:tetrahydrofolate biosynthetic process"/>
    <property type="evidence" value="ECO:0007669"/>
    <property type="project" value="UniProtKB-UniPathway"/>
</dbReference>
<comment type="similarity">
    <text evidence="4 13">Belongs to the DHPS family.</text>
</comment>
<dbReference type="InterPro" id="IPR011005">
    <property type="entry name" value="Dihydropteroate_synth-like_sf"/>
</dbReference>
<evidence type="ECO:0000256" key="13">
    <source>
        <dbReference type="RuleBase" id="RU361205"/>
    </source>
</evidence>
<dbReference type="GO" id="GO:0046656">
    <property type="term" value="P:folic acid biosynthetic process"/>
    <property type="evidence" value="ECO:0007669"/>
    <property type="project" value="UniProtKB-KW"/>
</dbReference>
<dbReference type="EMBL" id="QVLV01000020">
    <property type="protein sequence ID" value="RGE56849.1"/>
    <property type="molecule type" value="Genomic_DNA"/>
</dbReference>
<dbReference type="Pfam" id="PF00809">
    <property type="entry name" value="Pterin_bind"/>
    <property type="match status" value="1"/>
</dbReference>
<dbReference type="InterPro" id="IPR006390">
    <property type="entry name" value="DHP_synth_dom"/>
</dbReference>
<evidence type="ECO:0000256" key="10">
    <source>
        <dbReference type="ARBA" id="ARBA00022909"/>
    </source>
</evidence>
<organism evidence="16 18">
    <name type="scientific">Eisenbergiella massiliensis</name>
    <dbReference type="NCBI Taxonomy" id="1720294"/>
    <lineage>
        <taxon>Bacteria</taxon>
        <taxon>Bacillati</taxon>
        <taxon>Bacillota</taxon>
        <taxon>Clostridia</taxon>
        <taxon>Lachnospirales</taxon>
        <taxon>Lachnospiraceae</taxon>
        <taxon>Eisenbergiella</taxon>
    </lineage>
</organism>
<evidence type="ECO:0000313" key="18">
    <source>
        <dbReference type="Proteomes" id="UP000261166"/>
    </source>
</evidence>
<dbReference type="NCBIfam" id="TIGR01496">
    <property type="entry name" value="DHPS"/>
    <property type="match status" value="1"/>
</dbReference>
<dbReference type="RefSeq" id="WP_021634099.1">
    <property type="nucleotide sequence ID" value="NZ_CALBAU010000090.1"/>
</dbReference>
<evidence type="ECO:0000256" key="1">
    <source>
        <dbReference type="ARBA" id="ARBA00000012"/>
    </source>
</evidence>
<dbReference type="Gene3D" id="3.20.20.20">
    <property type="entry name" value="Dihydropteroate synthase-like"/>
    <property type="match status" value="1"/>
</dbReference>
<dbReference type="Proteomes" id="UP000260812">
    <property type="component" value="Unassembled WGS sequence"/>
</dbReference>
<dbReference type="InterPro" id="IPR045031">
    <property type="entry name" value="DHP_synth-like"/>
</dbReference>
<evidence type="ECO:0000256" key="6">
    <source>
        <dbReference type="ARBA" id="ARBA00016919"/>
    </source>
</evidence>
<dbReference type="PANTHER" id="PTHR20941">
    <property type="entry name" value="FOLATE SYNTHESIS PROTEINS"/>
    <property type="match status" value="1"/>
</dbReference>
<dbReference type="CDD" id="cd00739">
    <property type="entry name" value="DHPS"/>
    <property type="match status" value="1"/>
</dbReference>
<dbReference type="PROSITE" id="PS00792">
    <property type="entry name" value="DHPS_1"/>
    <property type="match status" value="1"/>
</dbReference>
<evidence type="ECO:0000256" key="12">
    <source>
        <dbReference type="ARBA" id="ARBA00053449"/>
    </source>
</evidence>
<dbReference type="UniPathway" id="UPA00077">
    <property type="reaction ID" value="UER00156"/>
</dbReference>
<evidence type="ECO:0000256" key="4">
    <source>
        <dbReference type="ARBA" id="ARBA00009503"/>
    </source>
</evidence>
<evidence type="ECO:0000259" key="14">
    <source>
        <dbReference type="PROSITE" id="PS50972"/>
    </source>
</evidence>
<evidence type="ECO:0000256" key="8">
    <source>
        <dbReference type="ARBA" id="ARBA00022723"/>
    </source>
</evidence>
<dbReference type="Proteomes" id="UP000261166">
    <property type="component" value="Unassembled WGS sequence"/>
</dbReference>
<comment type="caution">
    <text evidence="16">The sequence shown here is derived from an EMBL/GenBank/DDBJ whole genome shotgun (WGS) entry which is preliminary data.</text>
</comment>
<keyword evidence="17" id="KW-1185">Reference proteome</keyword>
<evidence type="ECO:0000256" key="3">
    <source>
        <dbReference type="ARBA" id="ARBA00004763"/>
    </source>
</evidence>
<dbReference type="InterPro" id="IPR000489">
    <property type="entry name" value="Pterin-binding_dom"/>
</dbReference>
<reference evidence="16 18" key="1">
    <citation type="submission" date="2018-08" db="EMBL/GenBank/DDBJ databases">
        <title>A genome reference for cultivated species of the human gut microbiota.</title>
        <authorList>
            <person name="Zou Y."/>
            <person name="Xue W."/>
            <person name="Luo G."/>
        </authorList>
    </citation>
    <scope>NUCLEOTIDE SEQUENCE [LARGE SCALE GENOMIC DNA]</scope>
    <source>
        <strain evidence="16 18">AF26-4BH</strain>
        <strain evidence="15">TF05-5AC</strain>
    </source>
</reference>
<keyword evidence="7 13" id="KW-0808">Transferase</keyword>
<gene>
    <name evidence="16" type="primary">folP</name>
    <name evidence="16" type="ORF">DWY69_22475</name>
    <name evidence="15" type="ORF">DXC51_22055</name>
</gene>
<keyword evidence="10 13" id="KW-0289">Folate biosynthesis</keyword>
<keyword evidence="8 13" id="KW-0479">Metal-binding</keyword>
<accession>A0A3E3IK61</accession>
<dbReference type="AlphaFoldDB" id="A0A3E3IK61"/>
<keyword evidence="9 13" id="KW-0460">Magnesium</keyword>